<dbReference type="PANTHER" id="PTHR10351">
    <property type="entry name" value="TRANSCRIPTION FACTOR BTF3 FAMILY MEMBER"/>
    <property type="match status" value="1"/>
</dbReference>
<dbReference type="Pfam" id="PF01849">
    <property type="entry name" value="NAC"/>
    <property type="match status" value="1"/>
</dbReference>
<evidence type="ECO:0000259" key="4">
    <source>
        <dbReference type="PROSITE" id="PS51151"/>
    </source>
</evidence>
<organism evidence="5 6">
    <name type="scientific">Trichomonas vaginalis (strain ATCC PRA-98 / G3)</name>
    <dbReference type="NCBI Taxonomy" id="412133"/>
    <lineage>
        <taxon>Eukaryota</taxon>
        <taxon>Metamonada</taxon>
        <taxon>Parabasalia</taxon>
        <taxon>Trichomonadida</taxon>
        <taxon>Trichomonadidae</taxon>
        <taxon>Trichomonas</taxon>
    </lineage>
</organism>
<feature type="domain" description="NAC-A/B" evidence="4">
    <location>
        <begin position="27"/>
        <end position="93"/>
    </location>
</feature>
<keyword evidence="2" id="KW-0804">Transcription</keyword>
<dbReference type="InParanoid" id="A2FB71"/>
<dbReference type="OrthoDB" id="8033832at2759"/>
<reference evidence="5" key="1">
    <citation type="submission" date="2006-10" db="EMBL/GenBank/DDBJ databases">
        <authorList>
            <person name="Amadeo P."/>
            <person name="Zhao Q."/>
            <person name="Wortman J."/>
            <person name="Fraser-Liggett C."/>
            <person name="Carlton J."/>
        </authorList>
    </citation>
    <scope>NUCLEOTIDE SEQUENCE</scope>
    <source>
        <strain evidence="5">G3</strain>
    </source>
</reference>
<dbReference type="InterPro" id="IPR039370">
    <property type="entry name" value="BTF3"/>
</dbReference>
<dbReference type="VEuPathDB" id="TrichDB:TVAG_435990"/>
<protein>
    <recommendedName>
        <fullName evidence="2">Nascent polypeptide-associated complex subunit beta</fullName>
    </recommendedName>
</protein>
<evidence type="ECO:0000256" key="2">
    <source>
        <dbReference type="RuleBase" id="RU361272"/>
    </source>
</evidence>
<dbReference type="RefSeq" id="XP_001310782.1">
    <property type="nucleotide sequence ID" value="XM_001310781.1"/>
</dbReference>
<dbReference type="GO" id="GO:0005829">
    <property type="term" value="C:cytosol"/>
    <property type="evidence" value="ECO:0000318"/>
    <property type="project" value="GO_Central"/>
</dbReference>
<sequence length="138" mass="15120">MSGKGVGMRVGGKGSWRRKAKKAPTGSQEADKLWLAAQRQGCRDIGGIDGASIIMATKETGLSFTKPELAIDMRANTYVLRGKPEEKPIAELLTELIQGMASNLAKANKDEKKDELGNVENVDFSKPEEEKQEEKKEE</sequence>
<dbReference type="FunCoup" id="A2FB71">
    <property type="interactions" value="894"/>
</dbReference>
<dbReference type="STRING" id="5722.A2FB71"/>
<dbReference type="KEGG" id="tva:4755640"/>
<comment type="similarity">
    <text evidence="1 2">Belongs to the NAC-beta family.</text>
</comment>
<dbReference type="GO" id="GO:0005854">
    <property type="term" value="C:nascent polypeptide-associated complex"/>
    <property type="evidence" value="ECO:0000318"/>
    <property type="project" value="GO_Central"/>
</dbReference>
<keyword evidence="2" id="KW-0805">Transcription regulation</keyword>
<gene>
    <name evidence="5" type="ORF">TVAG_435990</name>
</gene>
<evidence type="ECO:0000256" key="1">
    <source>
        <dbReference type="ARBA" id="ARBA00005296"/>
    </source>
</evidence>
<proteinExistence type="inferred from homology"/>
<name>A2FB71_TRIV3</name>
<dbReference type="InterPro" id="IPR002715">
    <property type="entry name" value="Nas_poly-pep-assoc_cplx_dom"/>
</dbReference>
<feature type="compositionally biased region" description="Basic and acidic residues" evidence="3">
    <location>
        <begin position="123"/>
        <end position="138"/>
    </location>
</feature>
<dbReference type="InterPro" id="IPR038187">
    <property type="entry name" value="NAC_A/B_dom_sf"/>
</dbReference>
<feature type="compositionally biased region" description="Basic and acidic residues" evidence="3">
    <location>
        <begin position="107"/>
        <end position="116"/>
    </location>
</feature>
<feature type="region of interest" description="Disordered" evidence="3">
    <location>
        <begin position="105"/>
        <end position="138"/>
    </location>
</feature>
<feature type="compositionally biased region" description="Gly residues" evidence="3">
    <location>
        <begin position="1"/>
        <end position="14"/>
    </location>
</feature>
<dbReference type="Gene3D" id="2.20.70.30">
    <property type="entry name" value="Nascent polypeptide-associated complex domain"/>
    <property type="match status" value="1"/>
</dbReference>
<dbReference type="Proteomes" id="UP000001542">
    <property type="component" value="Unassembled WGS sequence"/>
</dbReference>
<evidence type="ECO:0000256" key="3">
    <source>
        <dbReference type="SAM" id="MobiDB-lite"/>
    </source>
</evidence>
<reference evidence="5" key="2">
    <citation type="journal article" date="2007" name="Science">
        <title>Draft genome sequence of the sexually transmitted pathogen Trichomonas vaginalis.</title>
        <authorList>
            <person name="Carlton J.M."/>
            <person name="Hirt R.P."/>
            <person name="Silva J.C."/>
            <person name="Delcher A.L."/>
            <person name="Schatz M."/>
            <person name="Zhao Q."/>
            <person name="Wortman J.R."/>
            <person name="Bidwell S.L."/>
            <person name="Alsmark U.C.M."/>
            <person name="Besteiro S."/>
            <person name="Sicheritz-Ponten T."/>
            <person name="Noel C.J."/>
            <person name="Dacks J.B."/>
            <person name="Foster P.G."/>
            <person name="Simillion C."/>
            <person name="Van de Peer Y."/>
            <person name="Miranda-Saavedra D."/>
            <person name="Barton G.J."/>
            <person name="Westrop G.D."/>
            <person name="Mueller S."/>
            <person name="Dessi D."/>
            <person name="Fiori P.L."/>
            <person name="Ren Q."/>
            <person name="Paulsen I."/>
            <person name="Zhang H."/>
            <person name="Bastida-Corcuera F.D."/>
            <person name="Simoes-Barbosa A."/>
            <person name="Brown M.T."/>
            <person name="Hayes R.D."/>
            <person name="Mukherjee M."/>
            <person name="Okumura C.Y."/>
            <person name="Schneider R."/>
            <person name="Smith A.J."/>
            <person name="Vanacova S."/>
            <person name="Villalvazo M."/>
            <person name="Haas B.J."/>
            <person name="Pertea M."/>
            <person name="Feldblyum T.V."/>
            <person name="Utterback T.R."/>
            <person name="Shu C.L."/>
            <person name="Osoegawa K."/>
            <person name="de Jong P.J."/>
            <person name="Hrdy I."/>
            <person name="Horvathova L."/>
            <person name="Zubacova Z."/>
            <person name="Dolezal P."/>
            <person name="Malik S.B."/>
            <person name="Logsdon J.M. Jr."/>
            <person name="Henze K."/>
            <person name="Gupta A."/>
            <person name="Wang C.C."/>
            <person name="Dunne R.L."/>
            <person name="Upcroft J.A."/>
            <person name="Upcroft P."/>
            <person name="White O."/>
            <person name="Salzberg S.L."/>
            <person name="Tang P."/>
            <person name="Chiu C.-H."/>
            <person name="Lee Y.-S."/>
            <person name="Embley T.M."/>
            <person name="Coombs G.H."/>
            <person name="Mottram J.C."/>
            <person name="Tachezy J."/>
            <person name="Fraser-Liggett C.M."/>
            <person name="Johnson P.J."/>
        </authorList>
    </citation>
    <scope>NUCLEOTIDE SEQUENCE [LARGE SCALE GENOMIC DNA]</scope>
    <source>
        <strain evidence="5">G3</strain>
    </source>
</reference>
<dbReference type="AlphaFoldDB" id="A2FB71"/>
<dbReference type="PROSITE" id="PS51151">
    <property type="entry name" value="NAC_AB"/>
    <property type="match status" value="1"/>
</dbReference>
<evidence type="ECO:0000313" key="5">
    <source>
        <dbReference type="EMBL" id="EAX97852.1"/>
    </source>
</evidence>
<feature type="region of interest" description="Disordered" evidence="3">
    <location>
        <begin position="1"/>
        <end position="32"/>
    </location>
</feature>
<comment type="subunit">
    <text evidence="2">Part of the nascent polypeptide-associated complex (NAC).</text>
</comment>
<dbReference type="VEuPathDB" id="TrichDB:TVAGG3_0057950"/>
<keyword evidence="6" id="KW-1185">Reference proteome</keyword>
<evidence type="ECO:0000313" key="6">
    <source>
        <dbReference type="Proteomes" id="UP000001542"/>
    </source>
</evidence>
<dbReference type="EMBL" id="DS113698">
    <property type="protein sequence ID" value="EAX97852.1"/>
    <property type="molecule type" value="Genomic_DNA"/>
</dbReference>
<accession>A2FB71</accession>